<dbReference type="Proteomes" id="UP000034562">
    <property type="component" value="Unassembled WGS sequence"/>
</dbReference>
<dbReference type="Pfam" id="PF05635">
    <property type="entry name" value="23S_rRNA_IVP"/>
    <property type="match status" value="1"/>
</dbReference>
<dbReference type="AlphaFoldDB" id="A0A0G0T2L2"/>
<name>A0A0G0T2L2_9BACT</name>
<dbReference type="SUPFAM" id="SSF158446">
    <property type="entry name" value="IVS-encoded protein-like"/>
    <property type="match status" value="1"/>
</dbReference>
<keyword evidence="1" id="KW-0687">Ribonucleoprotein</keyword>
<accession>A0A0G0T2L2</accession>
<dbReference type="GO" id="GO:0005840">
    <property type="term" value="C:ribosome"/>
    <property type="evidence" value="ECO:0007669"/>
    <property type="project" value="UniProtKB-KW"/>
</dbReference>
<comment type="caution">
    <text evidence="1">The sequence shown here is derived from an EMBL/GenBank/DDBJ whole genome shotgun (WGS) entry which is preliminary data.</text>
</comment>
<dbReference type="STRING" id="1618563.UU12_C0004G0006"/>
<evidence type="ECO:0000313" key="1">
    <source>
        <dbReference type="EMBL" id="KKR71259.1"/>
    </source>
</evidence>
<gene>
    <name evidence="1" type="ORF">UU12_C0004G0006</name>
</gene>
<proteinExistence type="predicted"/>
<organism evidence="1 2">
    <name type="scientific">Candidatus Woesebacteria bacterium GW2011_GWA2_40_7b</name>
    <dbReference type="NCBI Taxonomy" id="1618563"/>
    <lineage>
        <taxon>Bacteria</taxon>
        <taxon>Candidatus Woeseibacteriota</taxon>
    </lineage>
</organism>
<dbReference type="InterPro" id="IPR036583">
    <property type="entry name" value="23S_rRNA_IVS_sf"/>
</dbReference>
<dbReference type="InterPro" id="IPR012657">
    <property type="entry name" value="23S_rRNA-intervening_sequence"/>
</dbReference>
<dbReference type="Gene3D" id="1.20.1440.60">
    <property type="entry name" value="23S rRNA-intervening sequence"/>
    <property type="match status" value="1"/>
</dbReference>
<reference evidence="1 2" key="1">
    <citation type="journal article" date="2015" name="Nature">
        <title>rRNA introns, odd ribosomes, and small enigmatic genomes across a large radiation of phyla.</title>
        <authorList>
            <person name="Brown C.T."/>
            <person name="Hug L.A."/>
            <person name="Thomas B.C."/>
            <person name="Sharon I."/>
            <person name="Castelle C.J."/>
            <person name="Singh A."/>
            <person name="Wilkins M.J."/>
            <person name="Williams K.H."/>
            <person name="Banfield J.F."/>
        </authorList>
    </citation>
    <scope>NUCLEOTIDE SEQUENCE [LARGE SCALE GENOMIC DNA]</scope>
</reference>
<dbReference type="EMBL" id="LBZK01000004">
    <property type="protein sequence ID" value="KKR71259.1"/>
    <property type="molecule type" value="Genomic_DNA"/>
</dbReference>
<protein>
    <submittedName>
        <fullName evidence="1">S23 ribosomal protein</fullName>
    </submittedName>
</protein>
<dbReference type="NCBIfam" id="TIGR02436">
    <property type="entry name" value="four helix bundle protein"/>
    <property type="match status" value="1"/>
</dbReference>
<dbReference type="CDD" id="cd16377">
    <property type="entry name" value="23S_rRNA_IVP_like"/>
    <property type="match status" value="1"/>
</dbReference>
<keyword evidence="1" id="KW-0689">Ribosomal protein</keyword>
<dbReference type="PANTHER" id="PTHR38471:SF2">
    <property type="entry name" value="FOUR HELIX BUNDLE PROTEIN"/>
    <property type="match status" value="1"/>
</dbReference>
<evidence type="ECO:0000313" key="2">
    <source>
        <dbReference type="Proteomes" id="UP000034562"/>
    </source>
</evidence>
<dbReference type="PANTHER" id="PTHR38471">
    <property type="entry name" value="FOUR HELIX BUNDLE PROTEIN"/>
    <property type="match status" value="1"/>
</dbReference>
<sequence length="119" mass="13761">MESGYKKLIVWQEALKLIVLVYRLTKTFPKSEDYALRDQIRRAVVSVLSQIAEGWLRSSKKDKLHYLEISLGSLMEVESQAEVALAVGYWNFNNLQDFEAQRAKVCYLLVRYVSKIKSG</sequence>